<dbReference type="AlphaFoldDB" id="A0A563E4U3"/>
<dbReference type="GO" id="GO:0022857">
    <property type="term" value="F:transmembrane transporter activity"/>
    <property type="evidence" value="ECO:0007669"/>
    <property type="project" value="InterPro"/>
</dbReference>
<feature type="transmembrane region" description="Helical" evidence="9">
    <location>
        <begin position="344"/>
        <end position="369"/>
    </location>
</feature>
<keyword evidence="5 9" id="KW-0812">Transmembrane</keyword>
<evidence type="ECO:0000256" key="9">
    <source>
        <dbReference type="SAM" id="Phobius"/>
    </source>
</evidence>
<evidence type="ECO:0000313" key="11">
    <source>
        <dbReference type="EMBL" id="TWP37263.1"/>
    </source>
</evidence>
<evidence type="ECO:0000256" key="2">
    <source>
        <dbReference type="ARBA" id="ARBA00007520"/>
    </source>
</evidence>
<feature type="transmembrane region" description="Helical" evidence="9">
    <location>
        <begin position="124"/>
        <end position="146"/>
    </location>
</feature>
<dbReference type="InterPro" id="IPR036259">
    <property type="entry name" value="MFS_trans_sf"/>
</dbReference>
<accession>A0A563E4U3</accession>
<evidence type="ECO:0000256" key="8">
    <source>
        <dbReference type="SAM" id="MobiDB-lite"/>
    </source>
</evidence>
<keyword evidence="4" id="KW-1003">Cell membrane</keyword>
<feature type="transmembrane region" description="Helical" evidence="9">
    <location>
        <begin position="320"/>
        <end position="338"/>
    </location>
</feature>
<dbReference type="InterPro" id="IPR011701">
    <property type="entry name" value="MFS"/>
</dbReference>
<feature type="transmembrane region" description="Helical" evidence="9">
    <location>
        <begin position="66"/>
        <end position="85"/>
    </location>
</feature>
<feature type="transmembrane region" description="Helical" evidence="9">
    <location>
        <begin position="423"/>
        <end position="446"/>
    </location>
</feature>
<feature type="transmembrane region" description="Helical" evidence="9">
    <location>
        <begin position="184"/>
        <end position="205"/>
    </location>
</feature>
<dbReference type="GO" id="GO:0005886">
    <property type="term" value="C:plasma membrane"/>
    <property type="evidence" value="ECO:0007669"/>
    <property type="project" value="UniProtKB-SubCell"/>
</dbReference>
<keyword evidence="12" id="KW-1185">Reference proteome</keyword>
<feature type="transmembrane region" description="Helical" evidence="9">
    <location>
        <begin position="255"/>
        <end position="275"/>
    </location>
</feature>
<evidence type="ECO:0000313" key="12">
    <source>
        <dbReference type="Proteomes" id="UP000320244"/>
    </source>
</evidence>
<proteinExistence type="inferred from homology"/>
<keyword evidence="7 9" id="KW-0472">Membrane</keyword>
<evidence type="ECO:0000256" key="4">
    <source>
        <dbReference type="ARBA" id="ARBA00022475"/>
    </source>
</evidence>
<organism evidence="11 12">
    <name type="scientific">Leekyejoonella antrihumi</name>
    <dbReference type="NCBI Taxonomy" id="1660198"/>
    <lineage>
        <taxon>Bacteria</taxon>
        <taxon>Bacillati</taxon>
        <taxon>Actinomycetota</taxon>
        <taxon>Actinomycetes</taxon>
        <taxon>Micrococcales</taxon>
        <taxon>Dermacoccaceae</taxon>
        <taxon>Leekyejoonella</taxon>
    </lineage>
</organism>
<keyword evidence="6 9" id="KW-1133">Transmembrane helix</keyword>
<evidence type="ECO:0000256" key="5">
    <source>
        <dbReference type="ARBA" id="ARBA00022692"/>
    </source>
</evidence>
<dbReference type="Proteomes" id="UP000320244">
    <property type="component" value="Unassembled WGS sequence"/>
</dbReference>
<dbReference type="EMBL" id="VCQV01000007">
    <property type="protein sequence ID" value="TWP37263.1"/>
    <property type="molecule type" value="Genomic_DNA"/>
</dbReference>
<feature type="transmembrane region" description="Helical" evidence="9">
    <location>
        <begin position="36"/>
        <end position="54"/>
    </location>
</feature>
<dbReference type="PRINTS" id="PR01036">
    <property type="entry name" value="TCRTETB"/>
</dbReference>
<comment type="subcellular location">
    <subcellularLocation>
        <location evidence="1">Cell inner membrane</location>
        <topology evidence="1">Multi-pass membrane protein</topology>
    </subcellularLocation>
</comment>
<feature type="domain" description="Major facilitator superfamily (MFS) profile" evidence="10">
    <location>
        <begin position="1"/>
        <end position="450"/>
    </location>
</feature>
<evidence type="ECO:0000256" key="6">
    <source>
        <dbReference type="ARBA" id="ARBA00022989"/>
    </source>
</evidence>
<dbReference type="Gene3D" id="1.20.1720.10">
    <property type="entry name" value="Multidrug resistance protein D"/>
    <property type="match status" value="1"/>
</dbReference>
<dbReference type="Gene3D" id="1.20.1250.20">
    <property type="entry name" value="MFS general substrate transporter like domains"/>
    <property type="match status" value="1"/>
</dbReference>
<evidence type="ECO:0000256" key="7">
    <source>
        <dbReference type="ARBA" id="ARBA00023136"/>
    </source>
</evidence>
<feature type="transmembrane region" description="Helical" evidence="9">
    <location>
        <begin position="152"/>
        <end position="172"/>
    </location>
</feature>
<feature type="transmembrane region" description="Helical" evidence="9">
    <location>
        <begin position="281"/>
        <end position="299"/>
    </location>
</feature>
<dbReference type="CDD" id="cd17502">
    <property type="entry name" value="MFS_Azr1_MDR_like"/>
    <property type="match status" value="1"/>
</dbReference>
<keyword evidence="3" id="KW-0813">Transport</keyword>
<dbReference type="FunFam" id="1.20.1720.10:FF:000004">
    <property type="entry name" value="EmrB/QacA family drug resistance transporter"/>
    <property type="match status" value="1"/>
</dbReference>
<feature type="region of interest" description="Disordered" evidence="8">
    <location>
        <begin position="454"/>
        <end position="473"/>
    </location>
</feature>
<dbReference type="InterPro" id="IPR020846">
    <property type="entry name" value="MFS_dom"/>
</dbReference>
<sequence length="473" mass="49182">MLVALILAMALVAMDTTIVATAIPQVAGDLGGFSQVGWVFSIYLLAQTVTIPVYGKLADLYGRKPILVIGVVVFLIGSLLSALSWSMTALIAFRALQGLGAGSIGATVNTVAGDLYSVQERGRVQGYLSSVWGIAAVVAPALGGFFAQYTSWRWIFLVNLPIGALALTLILRDLHEKVERTRHRIDYAGAALVLIAAGALILALLQGSTSWGWTSAPTMVTLAVAVVAAVALVFVEQRASEPMLPTWLWTKRLTAGSYAATATAGLMVIGLSVYLPNWGQTVLGLGAVAAGFVLAVMSMTWPTASGLSARLYMRVGFRNAALIGTVFAIASGCVFTTLGVHSSVWVPVIASALMGAGMGLIVSPLLVGLQNTVGWDQRGMITGGAMFARFLGQSLGAAVFGAVSNTVLRDQHGATKAVAMNAATHAVFVGLLLAAVVTAVLLVVVVPRHFPSVGAETPQTKQQAAEPHTEPTA</sequence>
<dbReference type="PROSITE" id="PS50850">
    <property type="entry name" value="MFS"/>
    <property type="match status" value="1"/>
</dbReference>
<evidence type="ECO:0000259" key="10">
    <source>
        <dbReference type="PROSITE" id="PS50850"/>
    </source>
</evidence>
<dbReference type="OrthoDB" id="7375466at2"/>
<dbReference type="PANTHER" id="PTHR23501">
    <property type="entry name" value="MAJOR FACILITATOR SUPERFAMILY"/>
    <property type="match status" value="1"/>
</dbReference>
<evidence type="ECO:0000256" key="3">
    <source>
        <dbReference type="ARBA" id="ARBA00022448"/>
    </source>
</evidence>
<comment type="similarity">
    <text evidence="2">Belongs to the major facilitator superfamily. TCR/Tet family.</text>
</comment>
<evidence type="ECO:0000256" key="1">
    <source>
        <dbReference type="ARBA" id="ARBA00004429"/>
    </source>
</evidence>
<dbReference type="Pfam" id="PF07690">
    <property type="entry name" value="MFS_1"/>
    <property type="match status" value="2"/>
</dbReference>
<dbReference type="PANTHER" id="PTHR23501:SF191">
    <property type="entry name" value="VACUOLAR BASIC AMINO ACID TRANSPORTER 4"/>
    <property type="match status" value="1"/>
</dbReference>
<reference evidence="11 12" key="2">
    <citation type="submission" date="2019-08" db="EMBL/GenBank/DDBJ databases">
        <title>Jejuicoccus antrihumi gen. nov., sp. nov., a new member of the family Dermacoccaceae isolated from a cave.</title>
        <authorList>
            <person name="Schumann P."/>
            <person name="Kim I.S."/>
        </authorList>
    </citation>
    <scope>NUCLEOTIDE SEQUENCE [LARGE SCALE GENOMIC DNA]</scope>
    <source>
        <strain evidence="11 12">C5-26</strain>
    </source>
</reference>
<feature type="transmembrane region" description="Helical" evidence="9">
    <location>
        <begin position="91"/>
        <end position="112"/>
    </location>
</feature>
<protein>
    <submittedName>
        <fullName evidence="11">MFS transporter</fullName>
    </submittedName>
</protein>
<feature type="transmembrane region" description="Helical" evidence="9">
    <location>
        <begin position="211"/>
        <end position="235"/>
    </location>
</feature>
<reference evidence="11 12" key="1">
    <citation type="submission" date="2019-05" db="EMBL/GenBank/DDBJ databases">
        <authorList>
            <person name="Lee S.D."/>
        </authorList>
    </citation>
    <scope>NUCLEOTIDE SEQUENCE [LARGE SCALE GENOMIC DNA]</scope>
    <source>
        <strain evidence="11 12">C5-26</strain>
    </source>
</reference>
<gene>
    <name evidence="11" type="ORF">FGL98_07195</name>
</gene>
<name>A0A563E4U3_9MICO</name>
<dbReference type="SUPFAM" id="SSF103473">
    <property type="entry name" value="MFS general substrate transporter"/>
    <property type="match status" value="1"/>
</dbReference>
<comment type="caution">
    <text evidence="11">The sequence shown here is derived from an EMBL/GenBank/DDBJ whole genome shotgun (WGS) entry which is preliminary data.</text>
</comment>
<feature type="transmembrane region" description="Helical" evidence="9">
    <location>
        <begin position="381"/>
        <end position="403"/>
    </location>
</feature>